<evidence type="ECO:0000313" key="13">
    <source>
        <dbReference type="EMBL" id="KAL0581048.1"/>
    </source>
</evidence>
<evidence type="ECO:0000256" key="6">
    <source>
        <dbReference type="ARBA" id="ARBA00023139"/>
    </source>
</evidence>
<evidence type="ECO:0000256" key="11">
    <source>
        <dbReference type="SAM" id="MobiDB-lite"/>
    </source>
</evidence>
<evidence type="ECO:0000256" key="2">
    <source>
        <dbReference type="ARBA" id="ARBA00022679"/>
    </source>
</evidence>
<dbReference type="InterPro" id="IPR001594">
    <property type="entry name" value="Palmitoyltrfase_DHHC"/>
</dbReference>
<dbReference type="Pfam" id="PF01529">
    <property type="entry name" value="DHHC"/>
    <property type="match status" value="1"/>
</dbReference>
<evidence type="ECO:0000256" key="7">
    <source>
        <dbReference type="ARBA" id="ARBA00023288"/>
    </source>
</evidence>
<proteinExistence type="inferred from homology"/>
<comment type="subcellular location">
    <subcellularLocation>
        <location evidence="1">Membrane</location>
        <topology evidence="1">Multi-pass membrane protein</topology>
    </subcellularLocation>
</comment>
<comment type="catalytic activity">
    <reaction evidence="9 10">
        <text>L-cysteinyl-[protein] + hexadecanoyl-CoA = S-hexadecanoyl-L-cysteinyl-[protein] + CoA</text>
        <dbReference type="Rhea" id="RHEA:36683"/>
        <dbReference type="Rhea" id="RHEA-COMP:10131"/>
        <dbReference type="Rhea" id="RHEA-COMP:11032"/>
        <dbReference type="ChEBI" id="CHEBI:29950"/>
        <dbReference type="ChEBI" id="CHEBI:57287"/>
        <dbReference type="ChEBI" id="CHEBI:57379"/>
        <dbReference type="ChEBI" id="CHEBI:74151"/>
        <dbReference type="EC" id="2.3.1.225"/>
    </reaction>
</comment>
<feature type="domain" description="Palmitoyltransferase DHHC" evidence="12">
    <location>
        <begin position="1"/>
        <end position="98"/>
    </location>
</feature>
<keyword evidence="7" id="KW-0449">Lipoprotein</keyword>
<feature type="compositionally biased region" description="Basic and acidic residues" evidence="11">
    <location>
        <begin position="260"/>
        <end position="273"/>
    </location>
</feature>
<feature type="region of interest" description="Disordered" evidence="11">
    <location>
        <begin position="286"/>
        <end position="319"/>
    </location>
</feature>
<keyword evidence="5 10" id="KW-0472">Membrane</keyword>
<gene>
    <name evidence="13" type="primary">PFA4</name>
    <name evidence="13" type="ORF">V5O48_000941</name>
</gene>
<feature type="region of interest" description="Disordered" evidence="11">
    <location>
        <begin position="205"/>
        <end position="273"/>
    </location>
</feature>
<evidence type="ECO:0000256" key="9">
    <source>
        <dbReference type="ARBA" id="ARBA00048048"/>
    </source>
</evidence>
<dbReference type="EC" id="2.3.1.225" evidence="10"/>
<keyword evidence="6" id="KW-0564">Palmitate</keyword>
<feature type="transmembrane region" description="Helical" evidence="10">
    <location>
        <begin position="20"/>
        <end position="38"/>
    </location>
</feature>
<name>A0ABR3FZS6_9AGAR</name>
<comment type="similarity">
    <text evidence="10">Belongs to the DHHC palmitoyltransferase family.</text>
</comment>
<accession>A0ABR3FZS6</accession>
<evidence type="ECO:0000256" key="4">
    <source>
        <dbReference type="ARBA" id="ARBA00022989"/>
    </source>
</evidence>
<keyword evidence="2 10" id="KW-0808">Transferase</keyword>
<keyword evidence="8 10" id="KW-0012">Acyltransferase</keyword>
<evidence type="ECO:0000256" key="3">
    <source>
        <dbReference type="ARBA" id="ARBA00022692"/>
    </source>
</evidence>
<feature type="transmembrane region" description="Helical" evidence="10">
    <location>
        <begin position="59"/>
        <end position="84"/>
    </location>
</feature>
<protein>
    <recommendedName>
        <fullName evidence="10">Palmitoyltransferase</fullName>
        <ecNumber evidence="10">2.3.1.225</ecNumber>
    </recommendedName>
</protein>
<keyword evidence="14" id="KW-1185">Reference proteome</keyword>
<dbReference type="Proteomes" id="UP001465976">
    <property type="component" value="Unassembled WGS sequence"/>
</dbReference>
<evidence type="ECO:0000256" key="8">
    <source>
        <dbReference type="ARBA" id="ARBA00023315"/>
    </source>
</evidence>
<reference evidence="13 14" key="1">
    <citation type="submission" date="2024-02" db="EMBL/GenBank/DDBJ databases">
        <title>A draft genome for the cacao thread blight pathogen Marasmius crinis-equi.</title>
        <authorList>
            <person name="Cohen S.P."/>
            <person name="Baruah I.K."/>
            <person name="Amoako-Attah I."/>
            <person name="Bukari Y."/>
            <person name="Meinhardt L.W."/>
            <person name="Bailey B.A."/>
        </authorList>
    </citation>
    <scope>NUCLEOTIDE SEQUENCE [LARGE SCALE GENOMIC DNA]</scope>
    <source>
        <strain evidence="13 14">GH-76</strain>
    </source>
</reference>
<evidence type="ECO:0000313" key="14">
    <source>
        <dbReference type="Proteomes" id="UP001465976"/>
    </source>
</evidence>
<comment type="domain">
    <text evidence="10">The DHHC domain is required for palmitoyltransferase activity.</text>
</comment>
<dbReference type="InterPro" id="IPR039859">
    <property type="entry name" value="PFA4/ZDH16/20/ERF2-like"/>
</dbReference>
<dbReference type="GO" id="GO:0019706">
    <property type="term" value="F:protein-cysteine S-palmitoyltransferase activity"/>
    <property type="evidence" value="ECO:0007669"/>
    <property type="project" value="UniProtKB-EC"/>
</dbReference>
<evidence type="ECO:0000256" key="5">
    <source>
        <dbReference type="ARBA" id="ARBA00023136"/>
    </source>
</evidence>
<dbReference type="PROSITE" id="PS50216">
    <property type="entry name" value="DHHC"/>
    <property type="match status" value="1"/>
</dbReference>
<organism evidence="13 14">
    <name type="scientific">Marasmius crinis-equi</name>
    <dbReference type="NCBI Taxonomy" id="585013"/>
    <lineage>
        <taxon>Eukaryota</taxon>
        <taxon>Fungi</taxon>
        <taxon>Dikarya</taxon>
        <taxon>Basidiomycota</taxon>
        <taxon>Agaricomycotina</taxon>
        <taxon>Agaricomycetes</taxon>
        <taxon>Agaricomycetidae</taxon>
        <taxon>Agaricales</taxon>
        <taxon>Marasmiineae</taxon>
        <taxon>Marasmiaceae</taxon>
        <taxon>Marasmius</taxon>
    </lineage>
</organism>
<evidence type="ECO:0000259" key="12">
    <source>
        <dbReference type="Pfam" id="PF01529"/>
    </source>
</evidence>
<dbReference type="PANTHER" id="PTHR12246">
    <property type="entry name" value="PALMITOYLTRANSFERASE ZDHHC16"/>
    <property type="match status" value="1"/>
</dbReference>
<keyword evidence="4 10" id="KW-1133">Transmembrane helix</keyword>
<evidence type="ECO:0000256" key="10">
    <source>
        <dbReference type="RuleBase" id="RU079119"/>
    </source>
</evidence>
<evidence type="ECO:0000256" key="1">
    <source>
        <dbReference type="ARBA" id="ARBA00004141"/>
    </source>
</evidence>
<sequence>MDHHCPWINNCVGHYNYGHFVRFLFYVDVACSYHIAMVTRRVMTISLNYWDTASGTEMVFIILNYVACVPVLLAVGAFSLYHFWGLAGNTTTIEGWEKDKAATMVRRGKIREIKYPYNLGRRRNIESILGKNTLLWCYPTIPPGNGLRFDLAEGEDVIETSWPPKDPTRSQYEDPQQGFVLPESPWTYENGTFNPDLEASNAHLRTGEARRRQRMNGASELPPYHPDYDPNAIVDDDASDVSFGSSEEEDGPNNHARVRRGSEGYEIRPTGREDMLHRYLEQLGETPGRYHRYIPMPDSEEEDAAEDSVPLATLREKQQ</sequence>
<comment type="caution">
    <text evidence="13">The sequence shown here is derived from an EMBL/GenBank/DDBJ whole genome shotgun (WGS) entry which is preliminary data.</text>
</comment>
<keyword evidence="3 10" id="KW-0812">Transmembrane</keyword>
<dbReference type="EMBL" id="JBAHYK010000017">
    <property type="protein sequence ID" value="KAL0581048.1"/>
    <property type="molecule type" value="Genomic_DNA"/>
</dbReference>